<dbReference type="Pfam" id="PF00903">
    <property type="entry name" value="Glyoxalase"/>
    <property type="match status" value="1"/>
</dbReference>
<dbReference type="InterPro" id="IPR004360">
    <property type="entry name" value="Glyas_Fos-R_dOase_dom"/>
</dbReference>
<dbReference type="CDD" id="cd07263">
    <property type="entry name" value="VOC_like"/>
    <property type="match status" value="1"/>
</dbReference>
<dbReference type="RefSeq" id="WP_344923318.1">
    <property type="nucleotide sequence ID" value="NZ_BAABAQ010000021.1"/>
</dbReference>
<dbReference type="PANTHER" id="PTHR36437:SF2">
    <property type="entry name" value="GLYOXALASE_BLEOMYCIN RESISTANCE PROTEIN_DIOXYGENASE"/>
    <property type="match status" value="1"/>
</dbReference>
<dbReference type="PANTHER" id="PTHR36437">
    <property type="entry name" value="GLYOXALASE/BLEOMYCIN RESISTANCE PROTEIN/DIOXYGENASE"/>
    <property type="match status" value="1"/>
</dbReference>
<dbReference type="InterPro" id="IPR029068">
    <property type="entry name" value="Glyas_Bleomycin-R_OHBP_Dase"/>
</dbReference>
<proteinExistence type="predicted"/>
<gene>
    <name evidence="2" type="ORF">GCM10022252_77290</name>
</gene>
<name>A0ABP8BLV7_9ACTN</name>
<reference evidence="3" key="1">
    <citation type="journal article" date="2019" name="Int. J. Syst. Evol. Microbiol.">
        <title>The Global Catalogue of Microorganisms (GCM) 10K type strain sequencing project: providing services to taxonomists for standard genome sequencing and annotation.</title>
        <authorList>
            <consortium name="The Broad Institute Genomics Platform"/>
            <consortium name="The Broad Institute Genome Sequencing Center for Infectious Disease"/>
            <person name="Wu L."/>
            <person name="Ma J."/>
        </authorList>
    </citation>
    <scope>NUCLEOTIDE SEQUENCE [LARGE SCALE GENOMIC DNA]</scope>
    <source>
        <strain evidence="3">JCM 17388</strain>
    </source>
</reference>
<feature type="domain" description="VOC" evidence="1">
    <location>
        <begin position="4"/>
        <end position="134"/>
    </location>
</feature>
<evidence type="ECO:0000313" key="3">
    <source>
        <dbReference type="Proteomes" id="UP001501251"/>
    </source>
</evidence>
<sequence>MFNAITHSQIYVLDQDEALDFYVGKLGLEVGADVDLGVMRWLTVGVPGHPERQVLLETPGGPMMSEETARQVRDLVTKGATGGHLIFTTDDCRKTYERLLDLGVEFTEEPTERPYGIDCGLRDPFGNHIRFNQPNAGTGEAAG</sequence>
<evidence type="ECO:0000259" key="1">
    <source>
        <dbReference type="PROSITE" id="PS51819"/>
    </source>
</evidence>
<dbReference type="SUPFAM" id="SSF54593">
    <property type="entry name" value="Glyoxalase/Bleomycin resistance protein/Dihydroxybiphenyl dioxygenase"/>
    <property type="match status" value="1"/>
</dbReference>
<keyword evidence="3" id="KW-1185">Reference proteome</keyword>
<dbReference type="PROSITE" id="PS51819">
    <property type="entry name" value="VOC"/>
    <property type="match status" value="1"/>
</dbReference>
<dbReference type="EMBL" id="BAABAQ010000021">
    <property type="protein sequence ID" value="GAA4210032.1"/>
    <property type="molecule type" value="Genomic_DNA"/>
</dbReference>
<protein>
    <submittedName>
        <fullName evidence="2">VOC family protein</fullName>
    </submittedName>
</protein>
<evidence type="ECO:0000313" key="2">
    <source>
        <dbReference type="EMBL" id="GAA4210032.1"/>
    </source>
</evidence>
<comment type="caution">
    <text evidence="2">The sequence shown here is derived from an EMBL/GenBank/DDBJ whole genome shotgun (WGS) entry which is preliminary data.</text>
</comment>
<organism evidence="2 3">
    <name type="scientific">Streptosporangium oxazolinicum</name>
    <dbReference type="NCBI Taxonomy" id="909287"/>
    <lineage>
        <taxon>Bacteria</taxon>
        <taxon>Bacillati</taxon>
        <taxon>Actinomycetota</taxon>
        <taxon>Actinomycetes</taxon>
        <taxon>Streptosporangiales</taxon>
        <taxon>Streptosporangiaceae</taxon>
        <taxon>Streptosporangium</taxon>
    </lineage>
</organism>
<dbReference type="Gene3D" id="3.10.180.10">
    <property type="entry name" value="2,3-Dihydroxybiphenyl 1,2-Dioxygenase, domain 1"/>
    <property type="match status" value="1"/>
</dbReference>
<dbReference type="InterPro" id="IPR037523">
    <property type="entry name" value="VOC_core"/>
</dbReference>
<accession>A0ABP8BLV7</accession>
<dbReference type="Proteomes" id="UP001501251">
    <property type="component" value="Unassembled WGS sequence"/>
</dbReference>